<name>A0A0A9F8L9_ARUDO</name>
<accession>A0A0A9F8L9</accession>
<dbReference type="AlphaFoldDB" id="A0A0A9F8L9"/>
<reference evidence="1" key="1">
    <citation type="submission" date="2014-09" db="EMBL/GenBank/DDBJ databases">
        <authorList>
            <person name="Magalhaes I.L.F."/>
            <person name="Oliveira U."/>
            <person name="Santos F.R."/>
            <person name="Vidigal T.H.D.A."/>
            <person name="Brescovit A.D."/>
            <person name="Santos A.J."/>
        </authorList>
    </citation>
    <scope>NUCLEOTIDE SEQUENCE</scope>
    <source>
        <tissue evidence="1">Shoot tissue taken approximately 20 cm above the soil surface</tissue>
    </source>
</reference>
<protein>
    <submittedName>
        <fullName evidence="1">Uncharacterized protein</fullName>
    </submittedName>
</protein>
<reference evidence="1" key="2">
    <citation type="journal article" date="2015" name="Data Brief">
        <title>Shoot transcriptome of the giant reed, Arundo donax.</title>
        <authorList>
            <person name="Barrero R.A."/>
            <person name="Guerrero F.D."/>
            <person name="Moolhuijzen P."/>
            <person name="Goolsby J.A."/>
            <person name="Tidwell J."/>
            <person name="Bellgard S.E."/>
            <person name="Bellgard M.I."/>
        </authorList>
    </citation>
    <scope>NUCLEOTIDE SEQUENCE</scope>
    <source>
        <tissue evidence="1">Shoot tissue taken approximately 20 cm above the soil surface</tissue>
    </source>
</reference>
<proteinExistence type="predicted"/>
<sequence>MASFVPNRLMLIDFLIQPALY</sequence>
<evidence type="ECO:0000313" key="1">
    <source>
        <dbReference type="EMBL" id="JAE08662.1"/>
    </source>
</evidence>
<dbReference type="EMBL" id="GBRH01189234">
    <property type="protein sequence ID" value="JAE08662.1"/>
    <property type="molecule type" value="Transcribed_RNA"/>
</dbReference>
<organism evidence="1">
    <name type="scientific">Arundo donax</name>
    <name type="common">Giant reed</name>
    <name type="synonym">Donax arundinaceus</name>
    <dbReference type="NCBI Taxonomy" id="35708"/>
    <lineage>
        <taxon>Eukaryota</taxon>
        <taxon>Viridiplantae</taxon>
        <taxon>Streptophyta</taxon>
        <taxon>Embryophyta</taxon>
        <taxon>Tracheophyta</taxon>
        <taxon>Spermatophyta</taxon>
        <taxon>Magnoliopsida</taxon>
        <taxon>Liliopsida</taxon>
        <taxon>Poales</taxon>
        <taxon>Poaceae</taxon>
        <taxon>PACMAD clade</taxon>
        <taxon>Arundinoideae</taxon>
        <taxon>Arundineae</taxon>
        <taxon>Arundo</taxon>
    </lineage>
</organism>